<sequence length="254" mass="28919">MDPRSERSHRRYALALAAAFLLLWLALAIRPADRHDWALENVLVVGFCAGLIWSRRRFRFSRLSYTLIFLFLCLHAVGAHYTYAGVPYEQWWRAWTGHSFNALWGWERNNFDRVVHFAYGLLLAYPIREVFLRVADAKGFWGYLLPLEFTLATSATFELFEWGAAEIFGGDLGVAYLGTQGDVWDAQKDMALAVAGALLAMLLTALVNRRLQRDFSREWADSLRVKDARPYGDAAIARMLRAAPTHDETGGRQG</sequence>
<proteinExistence type="predicted"/>
<keyword evidence="1" id="KW-0812">Transmembrane</keyword>
<gene>
    <name evidence="2" type="primary">yjdF</name>
    <name evidence="2" type="ORF">PIGHUM_03318</name>
</gene>
<evidence type="ECO:0000256" key="1">
    <source>
        <dbReference type="SAM" id="Phobius"/>
    </source>
</evidence>
<feature type="transmembrane region" description="Helical" evidence="1">
    <location>
        <begin position="38"/>
        <end position="54"/>
    </location>
</feature>
<reference evidence="2 3" key="1">
    <citation type="submission" date="2018-10" db="EMBL/GenBank/DDBJ databases">
        <authorList>
            <person name="Criscuolo A."/>
        </authorList>
    </citation>
    <scope>NUCLEOTIDE SEQUENCE [LARGE SCALE GENOMIC DNA]</scope>
    <source>
        <strain evidence="2">DnA1</strain>
    </source>
</reference>
<evidence type="ECO:0000313" key="3">
    <source>
        <dbReference type="Proteomes" id="UP000277294"/>
    </source>
</evidence>
<dbReference type="Proteomes" id="UP000277294">
    <property type="component" value="Unassembled WGS sequence"/>
</dbReference>
<organism evidence="2 3">
    <name type="scientific">Pigmentiphaga humi</name>
    <dbReference type="NCBI Taxonomy" id="2478468"/>
    <lineage>
        <taxon>Bacteria</taxon>
        <taxon>Pseudomonadati</taxon>
        <taxon>Pseudomonadota</taxon>
        <taxon>Betaproteobacteria</taxon>
        <taxon>Burkholderiales</taxon>
        <taxon>Alcaligenaceae</taxon>
        <taxon>Pigmentiphaga</taxon>
    </lineage>
</organism>
<name>A0A3P4B4L7_9BURK</name>
<dbReference type="OrthoDB" id="9786473at2"/>
<feature type="transmembrane region" description="Helical" evidence="1">
    <location>
        <begin position="190"/>
        <end position="207"/>
    </location>
</feature>
<dbReference type="InterPro" id="IPR014509">
    <property type="entry name" value="YjdF-like"/>
</dbReference>
<keyword evidence="1" id="KW-0472">Membrane</keyword>
<keyword evidence="3" id="KW-1185">Reference proteome</keyword>
<accession>A0A3P4B4L7</accession>
<keyword evidence="1" id="KW-1133">Transmembrane helix</keyword>
<dbReference type="EMBL" id="UWPJ01000025">
    <property type="protein sequence ID" value="VCU71237.1"/>
    <property type="molecule type" value="Genomic_DNA"/>
</dbReference>
<evidence type="ECO:0000313" key="2">
    <source>
        <dbReference type="EMBL" id="VCU71237.1"/>
    </source>
</evidence>
<dbReference type="AlphaFoldDB" id="A0A3P4B4L7"/>
<protein>
    <submittedName>
        <fullName evidence="2">Inner membrane protein YjdF</fullName>
    </submittedName>
</protein>
<feature type="transmembrane region" description="Helical" evidence="1">
    <location>
        <begin position="63"/>
        <end position="83"/>
    </location>
</feature>
<dbReference type="Pfam" id="PF09997">
    <property type="entry name" value="DUF2238"/>
    <property type="match status" value="1"/>
</dbReference>
<dbReference type="RefSeq" id="WP_124080687.1">
    <property type="nucleotide sequence ID" value="NZ_UWPJ01000025.1"/>
</dbReference>